<gene>
    <name evidence="1" type="ORF">JOD17_003878</name>
</gene>
<reference evidence="1 2" key="1">
    <citation type="submission" date="2021-01" db="EMBL/GenBank/DDBJ databases">
        <title>Genomic Encyclopedia of Type Strains, Phase IV (KMG-IV): sequencing the most valuable type-strain genomes for metagenomic binning, comparative biology and taxonomic classification.</title>
        <authorList>
            <person name="Goeker M."/>
        </authorList>
    </citation>
    <scope>NUCLEOTIDE SEQUENCE [LARGE SCALE GENOMIC DNA]</scope>
    <source>
        <strain evidence="1 2">DSM 25540</strain>
    </source>
</reference>
<accession>A0ABS2PHL4</accession>
<protein>
    <recommendedName>
        <fullName evidence="3">General stress protein 17M-like domain-containing protein</fullName>
    </recommendedName>
</protein>
<sequence length="97" mass="11048">MSKPMYKEFKEEKDALEAVKKMRTKFSPSCINVINPNPKDRHTLSAADYGLPEENVSYEGIQQSYQSKLMSCGFNANEITQLEREVQEGTLLVIVCQ</sequence>
<evidence type="ECO:0000313" key="1">
    <source>
        <dbReference type="EMBL" id="MBM7634752.1"/>
    </source>
</evidence>
<evidence type="ECO:0008006" key="3">
    <source>
        <dbReference type="Google" id="ProtNLM"/>
    </source>
</evidence>
<proteinExistence type="predicted"/>
<comment type="caution">
    <text evidence="1">The sequence shown here is derived from an EMBL/GenBank/DDBJ whole genome shotgun (WGS) entry which is preliminary data.</text>
</comment>
<dbReference type="RefSeq" id="WP_204699524.1">
    <property type="nucleotide sequence ID" value="NZ_JAFBEC010000016.1"/>
</dbReference>
<keyword evidence="2" id="KW-1185">Reference proteome</keyword>
<name>A0ABS2PHL4_9BACL</name>
<dbReference type="Proteomes" id="UP000741863">
    <property type="component" value="Unassembled WGS sequence"/>
</dbReference>
<organism evidence="1 2">
    <name type="scientific">Geomicrobium sediminis</name>
    <dbReference type="NCBI Taxonomy" id="1347788"/>
    <lineage>
        <taxon>Bacteria</taxon>
        <taxon>Bacillati</taxon>
        <taxon>Bacillota</taxon>
        <taxon>Bacilli</taxon>
        <taxon>Bacillales</taxon>
        <taxon>Geomicrobium</taxon>
    </lineage>
</organism>
<evidence type="ECO:0000313" key="2">
    <source>
        <dbReference type="Proteomes" id="UP000741863"/>
    </source>
</evidence>
<dbReference type="EMBL" id="JAFBEC010000016">
    <property type="protein sequence ID" value="MBM7634752.1"/>
    <property type="molecule type" value="Genomic_DNA"/>
</dbReference>